<accession>A0A7X0PHV7</accession>
<sequence length="294" mass="31982">MTILVTGSTGLIGSHLVALLAAQGADVHALTRTPEKRQFPPGVTAVKGDFQDVDSMRAAMGCARTLFLLNTVAADEVTQALIALNLAREAGIERIVYLSVMHSDRFTDVPHFTGKHTVERMIEQLGMHATILRPAYFMQNDDALIQSSVLERGVYPMPIGSAGISMVDARDVAQLAARHLLRRDAASELLPTEVLDVVGPTALSGQTAAAVWSDVLGKTIRYAGDDIGPFEAQFRSFAPGWMAYDMRLMMARMQMDGELGSAAAVERMQQELGTPLRSYRDHALETAARWRAAQ</sequence>
<dbReference type="CDD" id="cd05251">
    <property type="entry name" value="NmrA_like_SDR_a"/>
    <property type="match status" value="1"/>
</dbReference>
<dbReference type="SUPFAM" id="SSF51735">
    <property type="entry name" value="NAD(P)-binding Rossmann-fold domains"/>
    <property type="match status" value="1"/>
</dbReference>
<evidence type="ECO:0000313" key="3">
    <source>
        <dbReference type="Proteomes" id="UP000575083"/>
    </source>
</evidence>
<evidence type="ECO:0000259" key="1">
    <source>
        <dbReference type="Pfam" id="PF05368"/>
    </source>
</evidence>
<dbReference type="Gene3D" id="3.40.50.720">
    <property type="entry name" value="NAD(P)-binding Rossmann-like Domain"/>
    <property type="match status" value="1"/>
</dbReference>
<dbReference type="Pfam" id="PF05368">
    <property type="entry name" value="NmrA"/>
    <property type="match status" value="1"/>
</dbReference>
<reference evidence="2 3" key="1">
    <citation type="submission" date="2020-08" db="EMBL/GenBank/DDBJ databases">
        <title>Functional genomics of gut bacteria from endangered species of beetles.</title>
        <authorList>
            <person name="Carlos-Shanley C."/>
        </authorList>
    </citation>
    <scope>NUCLEOTIDE SEQUENCE [LARGE SCALE GENOMIC DNA]</scope>
    <source>
        <strain evidence="2 3">S00198</strain>
    </source>
</reference>
<dbReference type="RefSeq" id="WP_184861909.1">
    <property type="nucleotide sequence ID" value="NZ_JACHLK010000011.1"/>
</dbReference>
<comment type="caution">
    <text evidence="2">The sequence shown here is derived from an EMBL/GenBank/DDBJ whole genome shotgun (WGS) entry which is preliminary data.</text>
</comment>
<dbReference type="PANTHER" id="PTHR43162:SF1">
    <property type="entry name" value="PRESTALK A DIFFERENTIATION PROTEIN A"/>
    <property type="match status" value="1"/>
</dbReference>
<dbReference type="InterPro" id="IPR051604">
    <property type="entry name" value="Ergot_Alk_Oxidoreductase"/>
</dbReference>
<name>A0A7X0PHV7_9BURK</name>
<feature type="domain" description="NmrA-like" evidence="1">
    <location>
        <begin position="2"/>
        <end position="223"/>
    </location>
</feature>
<dbReference type="AlphaFoldDB" id="A0A7X0PHV7"/>
<dbReference type="Proteomes" id="UP000575083">
    <property type="component" value="Unassembled WGS sequence"/>
</dbReference>
<dbReference type="InterPro" id="IPR036291">
    <property type="entry name" value="NAD(P)-bd_dom_sf"/>
</dbReference>
<dbReference type="InterPro" id="IPR008030">
    <property type="entry name" value="NmrA-like"/>
</dbReference>
<gene>
    <name evidence="2" type="ORF">HNP48_004875</name>
</gene>
<evidence type="ECO:0000313" key="2">
    <source>
        <dbReference type="EMBL" id="MBB6562166.1"/>
    </source>
</evidence>
<dbReference type="EMBL" id="JACHLK010000011">
    <property type="protein sequence ID" value="MBB6562166.1"/>
    <property type="molecule type" value="Genomic_DNA"/>
</dbReference>
<proteinExistence type="predicted"/>
<dbReference type="PANTHER" id="PTHR43162">
    <property type="match status" value="1"/>
</dbReference>
<keyword evidence="3" id="KW-1185">Reference proteome</keyword>
<protein>
    <submittedName>
        <fullName evidence="2">Uncharacterized protein YbjT (DUF2867 family)</fullName>
    </submittedName>
</protein>
<organism evidence="2 3">
    <name type="scientific">Acidovorax soli</name>
    <dbReference type="NCBI Taxonomy" id="592050"/>
    <lineage>
        <taxon>Bacteria</taxon>
        <taxon>Pseudomonadati</taxon>
        <taxon>Pseudomonadota</taxon>
        <taxon>Betaproteobacteria</taxon>
        <taxon>Burkholderiales</taxon>
        <taxon>Comamonadaceae</taxon>
        <taxon>Acidovorax</taxon>
    </lineage>
</organism>